<evidence type="ECO:0000256" key="1">
    <source>
        <dbReference type="SAM" id="MobiDB-lite"/>
    </source>
</evidence>
<comment type="caution">
    <text evidence="2">The sequence shown here is derived from an EMBL/GenBank/DDBJ whole genome shotgun (WGS) entry which is preliminary data.</text>
</comment>
<accession>A0A511AAG7</accession>
<organism evidence="2 3">
    <name type="scientific">Microbacterium aerolatum</name>
    <dbReference type="NCBI Taxonomy" id="153731"/>
    <lineage>
        <taxon>Bacteria</taxon>
        <taxon>Bacillati</taxon>
        <taxon>Actinomycetota</taxon>
        <taxon>Actinomycetes</taxon>
        <taxon>Micrococcales</taxon>
        <taxon>Microbacteriaceae</taxon>
        <taxon>Microbacterium</taxon>
    </lineage>
</organism>
<feature type="region of interest" description="Disordered" evidence="1">
    <location>
        <begin position="1"/>
        <end position="24"/>
    </location>
</feature>
<sequence length="143" mass="16013">MSDSPLPPNPDEPRPDGDEPNPWADIIGPCYTTQSIARALGWTGPQVADAAASLHLLELRTEDGVLLYPQFQFWNGAVVDGLPEVLRVLRTGTESRWTWAQWLNTRLPGSDGVDEPSYIERLREGQLDYVLLEAKHDAWSWSS</sequence>
<dbReference type="OrthoDB" id="5068694at2"/>
<keyword evidence="3" id="KW-1185">Reference proteome</keyword>
<name>A0A511AAG7_9MICO</name>
<dbReference type="RefSeq" id="WP_147037830.1">
    <property type="nucleotide sequence ID" value="NZ_BJUW01000001.1"/>
</dbReference>
<feature type="compositionally biased region" description="Pro residues" evidence="1">
    <location>
        <begin position="1"/>
        <end position="10"/>
    </location>
</feature>
<dbReference type="EMBL" id="BJUW01000001">
    <property type="protein sequence ID" value="GEK85179.1"/>
    <property type="molecule type" value="Genomic_DNA"/>
</dbReference>
<proteinExistence type="predicted"/>
<dbReference type="Proteomes" id="UP000321225">
    <property type="component" value="Unassembled WGS sequence"/>
</dbReference>
<evidence type="ECO:0000313" key="2">
    <source>
        <dbReference type="EMBL" id="GEK85179.1"/>
    </source>
</evidence>
<evidence type="ECO:0000313" key="3">
    <source>
        <dbReference type="Proteomes" id="UP000321225"/>
    </source>
</evidence>
<gene>
    <name evidence="2" type="ORF">MAE01_03550</name>
</gene>
<protein>
    <submittedName>
        <fullName evidence="2">Uncharacterized protein</fullName>
    </submittedName>
</protein>
<dbReference type="AlphaFoldDB" id="A0A511AAG7"/>
<reference evidence="2 3" key="1">
    <citation type="submission" date="2019-07" db="EMBL/GenBank/DDBJ databases">
        <title>Whole genome shotgun sequence of Microbacterium aerolatum NBRC 103071.</title>
        <authorList>
            <person name="Hosoyama A."/>
            <person name="Uohara A."/>
            <person name="Ohji S."/>
            <person name="Ichikawa N."/>
        </authorList>
    </citation>
    <scope>NUCLEOTIDE SEQUENCE [LARGE SCALE GENOMIC DNA]</scope>
    <source>
        <strain evidence="2 3">NBRC 103071</strain>
    </source>
</reference>